<name>C6VUL9_DYAFD</name>
<keyword evidence="3" id="KW-0808">Transferase</keyword>
<evidence type="ECO:0000259" key="1">
    <source>
        <dbReference type="Pfam" id="PF00534"/>
    </source>
</evidence>
<evidence type="ECO:0000313" key="3">
    <source>
        <dbReference type="EMBL" id="ACT91328.1"/>
    </source>
</evidence>
<sequence>MKIIQTIHALNPGGAERLVVELCNQFALRREDEVTVIILKSRSERNEDFYVSELDKPVKVVKMNFEDGFNFSYLIELYKKIKFLKPDVVHIHCVLDYLLLTILLYKRCKYVYTVHNIARVDLPGKLKYIVKFLSRLDLIKVATISVTNSKSYRAYTGLSNDTIVYNGRSRPEKTNLFHEAKSYTDAFRKEDNTLLLTIAKCSSQKNLGLLINSVKALRIQGFKLKLMIIGDGYDNSDLGKALKEMSDENIQFLGPKKNVADYFFLCDVYCISSLFEGMPITLIEALACGCTLVSTPVSGVVDIIENGKTGFVSSDFSEEQYIKTLKKFLLNKDGIDKSEINRLYTENFSIEVCGNNYYQLYES</sequence>
<dbReference type="EMBL" id="CP001619">
    <property type="protein sequence ID" value="ACT91328.1"/>
    <property type="molecule type" value="Genomic_DNA"/>
</dbReference>
<dbReference type="RefSeq" id="WP_012779676.1">
    <property type="nucleotide sequence ID" value="NC_013037.1"/>
</dbReference>
<keyword evidence="4" id="KW-1185">Reference proteome</keyword>
<dbReference type="InterPro" id="IPR050194">
    <property type="entry name" value="Glycosyltransferase_grp1"/>
</dbReference>
<dbReference type="eggNOG" id="COG0438">
    <property type="taxonomic scope" value="Bacteria"/>
</dbReference>
<dbReference type="SUPFAM" id="SSF53756">
    <property type="entry name" value="UDP-Glycosyltransferase/glycogen phosphorylase"/>
    <property type="match status" value="1"/>
</dbReference>
<dbReference type="KEGG" id="dfe:Dfer_0056"/>
<dbReference type="PANTHER" id="PTHR45947">
    <property type="entry name" value="SULFOQUINOVOSYL TRANSFERASE SQD2"/>
    <property type="match status" value="1"/>
</dbReference>
<dbReference type="CDD" id="cd03811">
    <property type="entry name" value="GT4_GT28_WabH-like"/>
    <property type="match status" value="1"/>
</dbReference>
<dbReference type="HOGENOM" id="CLU_009583_0_1_10"/>
<dbReference type="InterPro" id="IPR028098">
    <property type="entry name" value="Glyco_trans_4-like_N"/>
</dbReference>
<gene>
    <name evidence="3" type="ordered locus">Dfer_0056</name>
</gene>
<dbReference type="GO" id="GO:0016757">
    <property type="term" value="F:glycosyltransferase activity"/>
    <property type="evidence" value="ECO:0007669"/>
    <property type="project" value="InterPro"/>
</dbReference>
<dbReference type="AlphaFoldDB" id="C6VUL9"/>
<feature type="domain" description="Glycosyl transferase family 1" evidence="1">
    <location>
        <begin position="188"/>
        <end position="332"/>
    </location>
</feature>
<evidence type="ECO:0000259" key="2">
    <source>
        <dbReference type="Pfam" id="PF13439"/>
    </source>
</evidence>
<dbReference type="Gene3D" id="3.40.50.2000">
    <property type="entry name" value="Glycogen Phosphorylase B"/>
    <property type="match status" value="2"/>
</dbReference>
<accession>C6VUL9</accession>
<dbReference type="Proteomes" id="UP000002011">
    <property type="component" value="Chromosome"/>
</dbReference>
<dbReference type="PANTHER" id="PTHR45947:SF3">
    <property type="entry name" value="SULFOQUINOVOSYL TRANSFERASE SQD2"/>
    <property type="match status" value="1"/>
</dbReference>
<evidence type="ECO:0000313" key="4">
    <source>
        <dbReference type="Proteomes" id="UP000002011"/>
    </source>
</evidence>
<dbReference type="Pfam" id="PF00534">
    <property type="entry name" value="Glycos_transf_1"/>
    <property type="match status" value="1"/>
</dbReference>
<reference evidence="3 4" key="1">
    <citation type="journal article" date="2009" name="Stand. Genomic Sci.">
        <title>Complete genome sequence of Dyadobacter fermentans type strain (NS114).</title>
        <authorList>
            <person name="Lang E."/>
            <person name="Lapidus A."/>
            <person name="Chertkov O."/>
            <person name="Brettin T."/>
            <person name="Detter J.C."/>
            <person name="Han C."/>
            <person name="Copeland A."/>
            <person name="Glavina Del Rio T."/>
            <person name="Nolan M."/>
            <person name="Chen F."/>
            <person name="Lucas S."/>
            <person name="Tice H."/>
            <person name="Cheng J.F."/>
            <person name="Land M."/>
            <person name="Hauser L."/>
            <person name="Chang Y.J."/>
            <person name="Jeffries C.D."/>
            <person name="Kopitz M."/>
            <person name="Bruce D."/>
            <person name="Goodwin L."/>
            <person name="Pitluck S."/>
            <person name="Ovchinnikova G."/>
            <person name="Pati A."/>
            <person name="Ivanova N."/>
            <person name="Mavrommatis K."/>
            <person name="Chen A."/>
            <person name="Palaniappan K."/>
            <person name="Chain P."/>
            <person name="Bristow J."/>
            <person name="Eisen J.A."/>
            <person name="Markowitz V."/>
            <person name="Hugenholtz P."/>
            <person name="Goker M."/>
            <person name="Rohde M."/>
            <person name="Kyrpides N.C."/>
            <person name="Klenk H.P."/>
        </authorList>
    </citation>
    <scope>NUCLEOTIDE SEQUENCE [LARGE SCALE GENOMIC DNA]</scope>
    <source>
        <strain evidence="4">ATCC 700827 / DSM 18053 / CIP 107007 / KCTC 52180 / NS114</strain>
    </source>
</reference>
<feature type="domain" description="Glycosyltransferase subfamily 4-like N-terminal" evidence="2">
    <location>
        <begin position="12"/>
        <end position="149"/>
    </location>
</feature>
<organism evidence="3 4">
    <name type="scientific">Dyadobacter fermentans (strain ATCC 700827 / DSM 18053 / CIP 107007 / KCTC 52180 / NS114)</name>
    <dbReference type="NCBI Taxonomy" id="471854"/>
    <lineage>
        <taxon>Bacteria</taxon>
        <taxon>Pseudomonadati</taxon>
        <taxon>Bacteroidota</taxon>
        <taxon>Cytophagia</taxon>
        <taxon>Cytophagales</taxon>
        <taxon>Spirosomataceae</taxon>
        <taxon>Dyadobacter</taxon>
    </lineage>
</organism>
<proteinExistence type="predicted"/>
<dbReference type="Pfam" id="PF13439">
    <property type="entry name" value="Glyco_transf_4"/>
    <property type="match status" value="1"/>
</dbReference>
<dbReference type="STRING" id="471854.Dfer_0056"/>
<protein>
    <submittedName>
        <fullName evidence="3">Glycosyl transferase group 1</fullName>
    </submittedName>
</protein>
<dbReference type="InterPro" id="IPR001296">
    <property type="entry name" value="Glyco_trans_1"/>
</dbReference>
<dbReference type="CAZy" id="GT4">
    <property type="family name" value="Glycosyltransferase Family 4"/>
</dbReference>
<dbReference type="OrthoDB" id="9811239at2"/>